<dbReference type="EMBL" id="LGKN01000007">
    <property type="protein sequence ID" value="KPL86963.1"/>
    <property type="molecule type" value="Genomic_DNA"/>
</dbReference>
<reference evidence="3 5" key="2">
    <citation type="submission" date="2015-07" db="EMBL/GenBank/DDBJ databases">
        <title>Whole genome sequence of Ardenticatena maritima DSM 23922.</title>
        <authorList>
            <person name="Hemp J."/>
            <person name="Ward L.M."/>
            <person name="Pace L.A."/>
            <person name="Fischer W.W."/>
        </authorList>
    </citation>
    <scope>NUCLEOTIDE SEQUENCE [LARGE SCALE GENOMIC DNA]</scope>
    <source>
        <strain evidence="3 5">110S</strain>
    </source>
</reference>
<keyword evidence="4" id="KW-1185">Reference proteome</keyword>
<evidence type="ECO:0000313" key="5">
    <source>
        <dbReference type="Proteomes" id="UP000050502"/>
    </source>
</evidence>
<sequence>MPPVTRWFIKSGLLYFIAAMVVGLLLVLPSSFPLPAAVRAMTPTYFHMLMVGWVTQLIFGVAFWMFPTIGRGAQKRGDERPVYASFWLLNVGLALRVLAEPLNSTSPGGVWGWLLVVSALLQWLAALAYVVHIWPRVRDTKKPRRLEK</sequence>
<dbReference type="InterPro" id="IPR036927">
    <property type="entry name" value="Cyt_c_oxase-like_su1_sf"/>
</dbReference>
<feature type="transmembrane region" description="Helical" evidence="1">
    <location>
        <begin position="111"/>
        <end position="134"/>
    </location>
</feature>
<dbReference type="Proteomes" id="UP000037784">
    <property type="component" value="Unassembled WGS sequence"/>
</dbReference>
<keyword evidence="1" id="KW-0472">Membrane</keyword>
<dbReference type="Proteomes" id="UP000050502">
    <property type="component" value="Unassembled WGS sequence"/>
</dbReference>
<dbReference type="AlphaFoldDB" id="A0A0M8KAK0"/>
<reference evidence="4" key="3">
    <citation type="submission" date="2015-08" db="EMBL/GenBank/DDBJ databases">
        <title>Draft Genome Sequence of a Heterotrophic Facultative Anaerobic Bacterium Ardenticatena maritima Strain 110S.</title>
        <authorList>
            <person name="Kawaichi S."/>
            <person name="Yoshida T."/>
            <person name="Sako Y."/>
            <person name="Nakamura R."/>
        </authorList>
    </citation>
    <scope>NUCLEOTIDE SEQUENCE [LARGE SCALE GENOMIC DNA]</scope>
    <source>
        <strain evidence="4">110S</strain>
    </source>
</reference>
<evidence type="ECO:0000256" key="1">
    <source>
        <dbReference type="SAM" id="Phobius"/>
    </source>
</evidence>
<feature type="transmembrane region" description="Helical" evidence="1">
    <location>
        <begin position="81"/>
        <end position="99"/>
    </location>
</feature>
<dbReference type="SUPFAM" id="SSF81442">
    <property type="entry name" value="Cytochrome c oxidase subunit I-like"/>
    <property type="match status" value="1"/>
</dbReference>
<evidence type="ECO:0000313" key="2">
    <source>
        <dbReference type="EMBL" id="GAP63676.1"/>
    </source>
</evidence>
<proteinExistence type="predicted"/>
<dbReference type="OrthoDB" id="161774at2"/>
<name>A0A0M8KAK0_9CHLR</name>
<dbReference type="RefSeq" id="WP_054493482.1">
    <property type="nucleotide sequence ID" value="NZ_BBZA01000181.1"/>
</dbReference>
<accession>A0A0M8KAK0</accession>
<dbReference type="Gene3D" id="1.20.210.10">
    <property type="entry name" value="Cytochrome c oxidase-like, subunit I domain"/>
    <property type="match status" value="1"/>
</dbReference>
<dbReference type="EMBL" id="BBZA01000181">
    <property type="protein sequence ID" value="GAP63676.1"/>
    <property type="molecule type" value="Genomic_DNA"/>
</dbReference>
<reference evidence="2" key="1">
    <citation type="journal article" date="2015" name="Genome Announc.">
        <title>Draft Genome Sequence of a Heterotrophic Facultative Anaerobic Thermophilic Bacterium, Ardenticatena maritima Strain 110ST.</title>
        <authorList>
            <person name="Kawaichi S."/>
            <person name="Yoshida T."/>
            <person name="Sako Y."/>
            <person name="Nakamura R."/>
        </authorList>
    </citation>
    <scope>NUCLEOTIDE SEQUENCE [LARGE SCALE GENOMIC DNA]</scope>
    <source>
        <strain evidence="2">110S</strain>
    </source>
</reference>
<feature type="transmembrane region" description="Helical" evidence="1">
    <location>
        <begin position="12"/>
        <end position="32"/>
    </location>
</feature>
<evidence type="ECO:0000313" key="4">
    <source>
        <dbReference type="Proteomes" id="UP000037784"/>
    </source>
</evidence>
<protein>
    <submittedName>
        <fullName evidence="2">Uncharacterized protein</fullName>
    </submittedName>
</protein>
<comment type="caution">
    <text evidence="2">The sequence shown here is derived from an EMBL/GenBank/DDBJ whole genome shotgun (WGS) entry which is preliminary data.</text>
</comment>
<keyword evidence="1" id="KW-0812">Transmembrane</keyword>
<keyword evidence="1" id="KW-1133">Transmembrane helix</keyword>
<evidence type="ECO:0000313" key="3">
    <source>
        <dbReference type="EMBL" id="KPL86963.1"/>
    </source>
</evidence>
<feature type="transmembrane region" description="Helical" evidence="1">
    <location>
        <begin position="44"/>
        <end position="69"/>
    </location>
</feature>
<gene>
    <name evidence="2" type="ORF">ARMA_2099</name>
    <name evidence="3" type="ORF">SE16_12910</name>
</gene>
<dbReference type="STRING" id="872965.SE16_12910"/>
<organism evidence="2 4">
    <name type="scientific">Ardenticatena maritima</name>
    <dbReference type="NCBI Taxonomy" id="872965"/>
    <lineage>
        <taxon>Bacteria</taxon>
        <taxon>Bacillati</taxon>
        <taxon>Chloroflexota</taxon>
        <taxon>Ardenticatenia</taxon>
        <taxon>Ardenticatenales</taxon>
        <taxon>Ardenticatenaceae</taxon>
        <taxon>Ardenticatena</taxon>
    </lineage>
</organism>